<dbReference type="Pfam" id="PF00067">
    <property type="entry name" value="p450"/>
    <property type="match status" value="1"/>
</dbReference>
<evidence type="ECO:0000313" key="12">
    <source>
        <dbReference type="Proteomes" id="UP000324022"/>
    </source>
</evidence>
<evidence type="ECO:0000256" key="7">
    <source>
        <dbReference type="ARBA" id="ARBA00023004"/>
    </source>
</evidence>
<dbReference type="OrthoDB" id="1470350at2759"/>
<dbReference type="GO" id="GO:0005506">
    <property type="term" value="F:iron ion binding"/>
    <property type="evidence" value="ECO:0007669"/>
    <property type="project" value="InterPro"/>
</dbReference>
<comment type="pathway">
    <text evidence="2">Secondary metabolite biosynthesis.</text>
</comment>
<accession>A0A5C3EC67</accession>
<evidence type="ECO:0000313" key="11">
    <source>
        <dbReference type="EMBL" id="SPO27166.1"/>
    </source>
</evidence>
<dbReference type="InterPro" id="IPR036396">
    <property type="entry name" value="Cyt_P450_sf"/>
</dbReference>
<dbReference type="Gene3D" id="1.10.630.10">
    <property type="entry name" value="Cytochrome P450"/>
    <property type="match status" value="1"/>
</dbReference>
<dbReference type="InterPro" id="IPR017972">
    <property type="entry name" value="Cyt_P450_CS"/>
</dbReference>
<protein>
    <submittedName>
        <fullName evidence="11">Related to Cytochrome P450</fullName>
    </submittedName>
</protein>
<dbReference type="PRINTS" id="PR00463">
    <property type="entry name" value="EP450I"/>
</dbReference>
<evidence type="ECO:0000256" key="1">
    <source>
        <dbReference type="ARBA" id="ARBA00001971"/>
    </source>
</evidence>
<keyword evidence="4 9" id="KW-0349">Heme</keyword>
<keyword evidence="7 9" id="KW-0408">Iron</keyword>
<keyword evidence="12" id="KW-1185">Reference proteome</keyword>
<comment type="similarity">
    <text evidence="3 10">Belongs to the cytochrome P450 family.</text>
</comment>
<sequence length="532" mass="60178">MPDLTLTAAVITALLGLLLLRTYLARTTVTPNLPPGPPPSNFFTGNVIPTIHPWRTLEQWTHKYGEIYTLRIGTTLLFVLGSASSAHQIMERQSAHTSDRPRQIMAGELISDNRRMLILPYGDRWRLYRKTMHEFLQDKAASSYESLQRREATIAMLHLGNQQGTNFREVFKRYAASVIMQVTYDYAITRLDDPLIKEVEECLTNLAMWIRPGASMLDRYPSLMHLPKAVNPWKRRGLKLREREQKLFRSQWERVRQRVKEGVCQPCFVSQVQERQKELGITDEEGASMAGSLFGAGSDTTASGLAIFVMAMCRYPAVLKKLQEEIDGICGSDQDGHLPTFEDLTPESTPYLHATVQETLRWRPISAGGFTHKLTSDVEYKGYILPKGSSVVAPHWSISLDPHEYPNPHIFNPERFLSSSSSFNDQQDVKLHGTWFAKQRGSVAFGFGRRICPGLHVAMRSLTINLACMAWCFDISHPSGQPEKVDTLAFNSAANSHPLPFPAVFKYRSEARKKVVLEENRESGELDRLAAQ</sequence>
<dbReference type="GO" id="GO:0004497">
    <property type="term" value="F:monooxygenase activity"/>
    <property type="evidence" value="ECO:0007669"/>
    <property type="project" value="UniProtKB-KW"/>
</dbReference>
<dbReference type="CDD" id="cd11065">
    <property type="entry name" value="CYP64-like"/>
    <property type="match status" value="1"/>
</dbReference>
<evidence type="ECO:0000256" key="8">
    <source>
        <dbReference type="ARBA" id="ARBA00023033"/>
    </source>
</evidence>
<dbReference type="GO" id="GO:0020037">
    <property type="term" value="F:heme binding"/>
    <property type="evidence" value="ECO:0007669"/>
    <property type="project" value="InterPro"/>
</dbReference>
<comment type="cofactor">
    <cofactor evidence="1 9">
        <name>heme</name>
        <dbReference type="ChEBI" id="CHEBI:30413"/>
    </cofactor>
</comment>
<evidence type="ECO:0000256" key="2">
    <source>
        <dbReference type="ARBA" id="ARBA00005179"/>
    </source>
</evidence>
<dbReference type="PANTHER" id="PTHR46300:SF1">
    <property type="entry name" value="P450, PUTATIVE (EUROFUNG)-RELATED"/>
    <property type="match status" value="1"/>
</dbReference>
<dbReference type="SUPFAM" id="SSF48264">
    <property type="entry name" value="Cytochrome P450"/>
    <property type="match status" value="1"/>
</dbReference>
<evidence type="ECO:0000256" key="10">
    <source>
        <dbReference type="RuleBase" id="RU000461"/>
    </source>
</evidence>
<dbReference type="GO" id="GO:0016705">
    <property type="term" value="F:oxidoreductase activity, acting on paired donors, with incorporation or reduction of molecular oxygen"/>
    <property type="evidence" value="ECO:0007669"/>
    <property type="project" value="InterPro"/>
</dbReference>
<evidence type="ECO:0000256" key="6">
    <source>
        <dbReference type="ARBA" id="ARBA00023002"/>
    </source>
</evidence>
<organism evidence="11 12">
    <name type="scientific">Ustilago trichophora</name>
    <dbReference type="NCBI Taxonomy" id="86804"/>
    <lineage>
        <taxon>Eukaryota</taxon>
        <taxon>Fungi</taxon>
        <taxon>Dikarya</taxon>
        <taxon>Basidiomycota</taxon>
        <taxon>Ustilaginomycotina</taxon>
        <taxon>Ustilaginomycetes</taxon>
        <taxon>Ustilaginales</taxon>
        <taxon>Ustilaginaceae</taxon>
        <taxon>Ustilago</taxon>
    </lineage>
</organism>
<evidence type="ECO:0000256" key="9">
    <source>
        <dbReference type="PIRSR" id="PIRSR602401-1"/>
    </source>
</evidence>
<keyword evidence="5 9" id="KW-0479">Metal-binding</keyword>
<dbReference type="Proteomes" id="UP000324022">
    <property type="component" value="Unassembled WGS sequence"/>
</dbReference>
<dbReference type="InterPro" id="IPR002401">
    <property type="entry name" value="Cyt_P450_E_grp-I"/>
</dbReference>
<reference evidence="11 12" key="1">
    <citation type="submission" date="2018-03" db="EMBL/GenBank/DDBJ databases">
        <authorList>
            <person name="Guldener U."/>
        </authorList>
    </citation>
    <scope>NUCLEOTIDE SEQUENCE [LARGE SCALE GENOMIC DNA]</scope>
    <source>
        <strain evidence="11 12">NBRC100155</strain>
    </source>
</reference>
<feature type="binding site" description="axial binding residue" evidence="9">
    <location>
        <position position="452"/>
    </location>
    <ligand>
        <name>heme</name>
        <dbReference type="ChEBI" id="CHEBI:30413"/>
    </ligand>
    <ligandPart>
        <name>Fe</name>
        <dbReference type="ChEBI" id="CHEBI:18248"/>
    </ligandPart>
</feature>
<evidence type="ECO:0000256" key="4">
    <source>
        <dbReference type="ARBA" id="ARBA00022617"/>
    </source>
</evidence>
<dbReference type="PANTHER" id="PTHR46300">
    <property type="entry name" value="P450, PUTATIVE (EUROFUNG)-RELATED-RELATED"/>
    <property type="match status" value="1"/>
</dbReference>
<keyword evidence="8 10" id="KW-0503">Monooxygenase</keyword>
<evidence type="ECO:0000256" key="3">
    <source>
        <dbReference type="ARBA" id="ARBA00010617"/>
    </source>
</evidence>
<dbReference type="PROSITE" id="PS00086">
    <property type="entry name" value="CYTOCHROME_P450"/>
    <property type="match status" value="1"/>
</dbReference>
<keyword evidence="6 10" id="KW-0560">Oxidoreductase</keyword>
<dbReference type="InterPro" id="IPR050364">
    <property type="entry name" value="Cytochrome_P450_fung"/>
</dbReference>
<proteinExistence type="inferred from homology"/>
<dbReference type="InterPro" id="IPR001128">
    <property type="entry name" value="Cyt_P450"/>
</dbReference>
<gene>
    <name evidence="11" type="ORF">UTRI_10628_B</name>
</gene>
<name>A0A5C3EC67_9BASI</name>
<dbReference type="EMBL" id="OOIN01000016">
    <property type="protein sequence ID" value="SPO27166.1"/>
    <property type="molecule type" value="Genomic_DNA"/>
</dbReference>
<dbReference type="AlphaFoldDB" id="A0A5C3EC67"/>
<dbReference type="PRINTS" id="PR00385">
    <property type="entry name" value="P450"/>
</dbReference>
<evidence type="ECO:0000256" key="5">
    <source>
        <dbReference type="ARBA" id="ARBA00022723"/>
    </source>
</evidence>